<comment type="caution">
    <text evidence="9">The sequence shown here is derived from an EMBL/GenBank/DDBJ whole genome shotgun (WGS) entry which is preliminary data.</text>
</comment>
<evidence type="ECO:0000313" key="9">
    <source>
        <dbReference type="EMBL" id="GAG16612.1"/>
    </source>
</evidence>
<feature type="transmembrane region" description="Helical" evidence="7">
    <location>
        <begin position="145"/>
        <end position="164"/>
    </location>
</feature>
<evidence type="ECO:0000256" key="5">
    <source>
        <dbReference type="ARBA" id="ARBA00022989"/>
    </source>
</evidence>
<dbReference type="PANTHER" id="PTHR42751:SF3">
    <property type="entry name" value="SODIUM_GLUTAMATE SYMPORTER"/>
    <property type="match status" value="1"/>
</dbReference>
<dbReference type="InterPro" id="IPR006153">
    <property type="entry name" value="Cation/H_exchanger_TM"/>
</dbReference>
<feature type="transmembrane region" description="Helical" evidence="7">
    <location>
        <begin position="16"/>
        <end position="35"/>
    </location>
</feature>
<accession>X0VZT6</accession>
<reference evidence="9" key="1">
    <citation type="journal article" date="2014" name="Front. Microbiol.">
        <title>High frequency of phylogenetically diverse reductive dehalogenase-homologous genes in deep subseafloor sedimentary metagenomes.</title>
        <authorList>
            <person name="Kawai M."/>
            <person name="Futagami T."/>
            <person name="Toyoda A."/>
            <person name="Takaki Y."/>
            <person name="Nishi S."/>
            <person name="Hori S."/>
            <person name="Arai W."/>
            <person name="Tsubouchi T."/>
            <person name="Morono Y."/>
            <person name="Uchiyama I."/>
            <person name="Ito T."/>
            <person name="Fujiyama A."/>
            <person name="Inagaki F."/>
            <person name="Takami H."/>
        </authorList>
    </citation>
    <scope>NUCLEOTIDE SEQUENCE</scope>
    <source>
        <strain evidence="9">Expedition CK06-06</strain>
    </source>
</reference>
<name>X0VZT6_9ZZZZ</name>
<evidence type="ECO:0000256" key="2">
    <source>
        <dbReference type="ARBA" id="ARBA00005551"/>
    </source>
</evidence>
<protein>
    <recommendedName>
        <fullName evidence="8">Cation/H+ exchanger transmembrane domain-containing protein</fullName>
    </recommendedName>
</protein>
<dbReference type="Gene3D" id="1.20.1530.20">
    <property type="match status" value="1"/>
</dbReference>
<evidence type="ECO:0000256" key="1">
    <source>
        <dbReference type="ARBA" id="ARBA00004141"/>
    </source>
</evidence>
<dbReference type="AlphaFoldDB" id="X0VZT6"/>
<dbReference type="InterPro" id="IPR038770">
    <property type="entry name" value="Na+/solute_symporter_sf"/>
</dbReference>
<feature type="non-terminal residue" evidence="9">
    <location>
        <position position="1"/>
    </location>
</feature>
<dbReference type="GO" id="GO:1902600">
    <property type="term" value="P:proton transmembrane transport"/>
    <property type="evidence" value="ECO:0007669"/>
    <property type="project" value="InterPro"/>
</dbReference>
<feature type="transmembrane region" description="Helical" evidence="7">
    <location>
        <begin position="198"/>
        <end position="217"/>
    </location>
</feature>
<feature type="transmembrane region" description="Helical" evidence="7">
    <location>
        <begin position="170"/>
        <end position="186"/>
    </location>
</feature>
<evidence type="ECO:0000256" key="3">
    <source>
        <dbReference type="ARBA" id="ARBA00022448"/>
    </source>
</evidence>
<feature type="transmembrane region" description="Helical" evidence="7">
    <location>
        <begin position="78"/>
        <end position="102"/>
    </location>
</feature>
<evidence type="ECO:0000256" key="6">
    <source>
        <dbReference type="ARBA" id="ARBA00023136"/>
    </source>
</evidence>
<evidence type="ECO:0000256" key="4">
    <source>
        <dbReference type="ARBA" id="ARBA00022692"/>
    </source>
</evidence>
<comment type="similarity">
    <text evidence="2">Belongs to the monovalent cation:proton antiporter 2 (CPA2) transporter (TC 2.A.37) family.</text>
</comment>
<proteinExistence type="inferred from homology"/>
<feature type="transmembrane region" description="Helical" evidence="7">
    <location>
        <begin position="47"/>
        <end position="66"/>
    </location>
</feature>
<dbReference type="GO" id="GO:0015297">
    <property type="term" value="F:antiporter activity"/>
    <property type="evidence" value="ECO:0007669"/>
    <property type="project" value="InterPro"/>
</dbReference>
<feature type="transmembrane region" description="Helical" evidence="7">
    <location>
        <begin position="114"/>
        <end position="133"/>
    </location>
</feature>
<sequence length="255" mass="28145">VGLNLNPRIIRDVGKVSLVTGVGQVIFTSLIGFFIGQLLGFSTMTSIYIAIALTFSSTIIIMKLLSDKGDMETLYGRIAIGFLIVQDLIVIIILMIISSIPAGIDFTTLALETVLKGTGLLILLFLISVYIFPRLTKSIAKSQEFLLLFSIGWCFAISSLFYYLNFSIEAGALVAGITLSLSPYHYEISSKMKPLRDFFIILFFILLGSQMVFTNISQYIIPVLIFSAFILIGNPLIVMVLMGLMGYTKRNSFLA</sequence>
<keyword evidence="3" id="KW-0813">Transport</keyword>
<feature type="non-terminal residue" evidence="9">
    <location>
        <position position="255"/>
    </location>
</feature>
<dbReference type="GO" id="GO:0016020">
    <property type="term" value="C:membrane"/>
    <property type="evidence" value="ECO:0007669"/>
    <property type="project" value="UniProtKB-SubCell"/>
</dbReference>
<dbReference type="PANTHER" id="PTHR42751">
    <property type="entry name" value="SODIUM/HYDROGEN EXCHANGER FAMILY/TRKA DOMAIN PROTEIN"/>
    <property type="match status" value="1"/>
</dbReference>
<comment type="subcellular location">
    <subcellularLocation>
        <location evidence="1">Membrane</location>
        <topology evidence="1">Multi-pass membrane protein</topology>
    </subcellularLocation>
</comment>
<keyword evidence="4 7" id="KW-0812">Transmembrane</keyword>
<evidence type="ECO:0000256" key="7">
    <source>
        <dbReference type="SAM" id="Phobius"/>
    </source>
</evidence>
<organism evidence="9">
    <name type="scientific">marine sediment metagenome</name>
    <dbReference type="NCBI Taxonomy" id="412755"/>
    <lineage>
        <taxon>unclassified sequences</taxon>
        <taxon>metagenomes</taxon>
        <taxon>ecological metagenomes</taxon>
    </lineage>
</organism>
<feature type="transmembrane region" description="Helical" evidence="7">
    <location>
        <begin position="223"/>
        <end position="247"/>
    </location>
</feature>
<feature type="domain" description="Cation/H+ exchanger transmembrane" evidence="8">
    <location>
        <begin position="1"/>
        <end position="254"/>
    </location>
</feature>
<keyword evidence="5 7" id="KW-1133">Transmembrane helix</keyword>
<gene>
    <name evidence="9" type="ORF">S01H1_59933</name>
</gene>
<keyword evidence="6 7" id="KW-0472">Membrane</keyword>
<dbReference type="EMBL" id="BARS01039232">
    <property type="protein sequence ID" value="GAG16612.1"/>
    <property type="molecule type" value="Genomic_DNA"/>
</dbReference>
<evidence type="ECO:0000259" key="8">
    <source>
        <dbReference type="Pfam" id="PF00999"/>
    </source>
</evidence>
<dbReference type="Pfam" id="PF00999">
    <property type="entry name" value="Na_H_Exchanger"/>
    <property type="match status" value="1"/>
</dbReference>